<feature type="domain" description="Peptidase M28" evidence="3">
    <location>
        <begin position="401"/>
        <end position="561"/>
    </location>
</feature>
<dbReference type="EMBL" id="BAABJP010000001">
    <property type="protein sequence ID" value="GAA5144193.1"/>
    <property type="molecule type" value="Genomic_DNA"/>
</dbReference>
<comment type="caution">
    <text evidence="4">The sequence shown here is derived from an EMBL/GenBank/DDBJ whole genome shotgun (WGS) entry which is preliminary data.</text>
</comment>
<dbReference type="PANTHER" id="PTHR12147">
    <property type="entry name" value="METALLOPEPTIDASE M28 FAMILY MEMBER"/>
    <property type="match status" value="1"/>
</dbReference>
<evidence type="ECO:0000259" key="2">
    <source>
        <dbReference type="Pfam" id="PF02225"/>
    </source>
</evidence>
<sequence length="578" mass="59094">MPRPTSRLATARFIAVIAGGIALLLVLAVSAGDSFRGLFPERADEGTAIGVRAHLAALQRIADDNGGNRSMGTPGYAASVEYVRKRLVTAGYQVQVQTFRVPRFVEVAPPVLGWTRKQYRPQVDMRTMTYSPSGDVTAPVVGVDLKLPAPPTPDSSSGCQPADFTGFARGSIALVQRGGCPFTEKARNAQGAGAAAVLVMNEGQPDRTAVFGGTLAGPEFRVPVLALDYQVGAELAGAAAGPDRPVVHVATRTSNDNPETQNIVADLPGGRPDRVVTVGAHLDSVPEGPGINDDGSGVATLLDLAERLSPVGAGPSSRPLGRDPLPPSGAAVPPAPEPGAVGSGPLGRDPLPSSAAAPSPGSPAAPAGSPAAPPAGSGVAPPGGSPAAPPGGSGVAPPPVPPRNHLRFAFFGAEELGLLGSEHYVATLPAEERARLMVYLNFDMLGSPNYARFVYSGGSVESPAPPGSDAVTKVFTDHFDAVGLTYTTTPLDGRSDYGPFAGIGVPVGGLFSGGEEEKSRAMADRYGGEAGVAFDRCYHQACDTERNISDRSLAELGAAAEHAVRHFAAAETSPRPGQ</sequence>
<dbReference type="Gene3D" id="3.40.630.10">
    <property type="entry name" value="Zn peptidases"/>
    <property type="match status" value="2"/>
</dbReference>
<dbReference type="InterPro" id="IPR003137">
    <property type="entry name" value="PA_domain"/>
</dbReference>
<dbReference type="InterPro" id="IPR046450">
    <property type="entry name" value="PA_dom_sf"/>
</dbReference>
<keyword evidence="5" id="KW-1185">Reference proteome</keyword>
<dbReference type="RefSeq" id="WP_185058332.1">
    <property type="nucleotide sequence ID" value="NZ_BAABJP010000001.1"/>
</dbReference>
<feature type="compositionally biased region" description="Low complexity" evidence="1">
    <location>
        <begin position="352"/>
        <end position="382"/>
    </location>
</feature>
<evidence type="ECO:0008006" key="6">
    <source>
        <dbReference type="Google" id="ProtNLM"/>
    </source>
</evidence>
<proteinExistence type="predicted"/>
<evidence type="ECO:0000256" key="1">
    <source>
        <dbReference type="SAM" id="MobiDB-lite"/>
    </source>
</evidence>
<reference evidence="5" key="1">
    <citation type="journal article" date="2019" name="Int. J. Syst. Evol. Microbiol.">
        <title>The Global Catalogue of Microorganisms (GCM) 10K type strain sequencing project: providing services to taxonomists for standard genome sequencing and annotation.</title>
        <authorList>
            <consortium name="The Broad Institute Genomics Platform"/>
            <consortium name="The Broad Institute Genome Sequencing Center for Infectious Disease"/>
            <person name="Wu L."/>
            <person name="Ma J."/>
        </authorList>
    </citation>
    <scope>NUCLEOTIDE SEQUENCE [LARGE SCALE GENOMIC DNA]</scope>
    <source>
        <strain evidence="5">JCM 18303</strain>
    </source>
</reference>
<dbReference type="SUPFAM" id="SSF52025">
    <property type="entry name" value="PA domain"/>
    <property type="match status" value="1"/>
</dbReference>
<dbReference type="Pfam" id="PF04389">
    <property type="entry name" value="Peptidase_M28"/>
    <property type="match status" value="2"/>
</dbReference>
<feature type="domain" description="PA" evidence="2">
    <location>
        <begin position="136"/>
        <end position="235"/>
    </location>
</feature>
<dbReference type="Gene3D" id="3.50.30.30">
    <property type="match status" value="1"/>
</dbReference>
<evidence type="ECO:0000259" key="3">
    <source>
        <dbReference type="Pfam" id="PF04389"/>
    </source>
</evidence>
<organism evidence="4 5">
    <name type="scientific">Pseudonocardia eucalypti</name>
    <dbReference type="NCBI Taxonomy" id="648755"/>
    <lineage>
        <taxon>Bacteria</taxon>
        <taxon>Bacillati</taxon>
        <taxon>Actinomycetota</taxon>
        <taxon>Actinomycetes</taxon>
        <taxon>Pseudonocardiales</taxon>
        <taxon>Pseudonocardiaceae</taxon>
        <taxon>Pseudonocardia</taxon>
    </lineage>
</organism>
<feature type="region of interest" description="Disordered" evidence="1">
    <location>
        <begin position="309"/>
        <end position="400"/>
    </location>
</feature>
<protein>
    <recommendedName>
        <fullName evidence="6">PA domain-containing protein</fullName>
    </recommendedName>
</protein>
<name>A0ABP9PF93_9PSEU</name>
<evidence type="ECO:0000313" key="4">
    <source>
        <dbReference type="EMBL" id="GAA5144193.1"/>
    </source>
</evidence>
<dbReference type="SUPFAM" id="SSF53187">
    <property type="entry name" value="Zn-dependent exopeptidases"/>
    <property type="match status" value="2"/>
</dbReference>
<feature type="domain" description="Peptidase M28" evidence="3">
    <location>
        <begin position="262"/>
        <end position="309"/>
    </location>
</feature>
<evidence type="ECO:0000313" key="5">
    <source>
        <dbReference type="Proteomes" id="UP001428817"/>
    </source>
</evidence>
<dbReference type="Pfam" id="PF02225">
    <property type="entry name" value="PA"/>
    <property type="match status" value="1"/>
</dbReference>
<accession>A0ABP9PF93</accession>
<dbReference type="InterPro" id="IPR007484">
    <property type="entry name" value="Peptidase_M28"/>
</dbReference>
<dbReference type="InterPro" id="IPR045175">
    <property type="entry name" value="M28_fam"/>
</dbReference>
<gene>
    <name evidence="4" type="ORF">GCM10023321_00010</name>
</gene>
<dbReference type="PANTHER" id="PTHR12147:SF26">
    <property type="entry name" value="PEPTIDASE M28 DOMAIN-CONTAINING PROTEIN"/>
    <property type="match status" value="1"/>
</dbReference>
<dbReference type="Proteomes" id="UP001428817">
    <property type="component" value="Unassembled WGS sequence"/>
</dbReference>